<evidence type="ECO:0008006" key="4">
    <source>
        <dbReference type="Google" id="ProtNLM"/>
    </source>
</evidence>
<sequence>MTATVQTVAAQVQGRVQRLGDAFASLSPAQVIAAVFAFAVVLIPGSVFNDPDTFWHIAAGRWMIEHRAVLKTDVFSYTWAGKPWASHEWLAEIVMAAAYMAGGWTGVMLLFAASLGLAAWLLAGGIGRWMGPLGQAVALTLALFVIAPTVLARPHLLMLPILVAWTREMLAAREAHRAPRWWFALFMLAWANLHGSFVFGFVLAGGFGLEALVARGADRLKVIRDWGIFGALCILAALATPHGISGLIAPFDIMFMGTLDQIIEWKPANFSKFTPFEGAILVTLLICLAKGVRVPLVRAVLMLFIFHMALQHQRHQLVVAVIMPLLLAEPIGRAFNRQPGSVAMTRAGSIMLAVLALGFAGWRIADPAVRKDDGITPVSALAHVPPELAARPVFNAYNFGGYLIFKGVKVFIDGRADMYGDAYVKRYSQANKGDAATIDKLFKQYDIAWVITQPKEGVVEVVSKRPGWKKIYGDKYAVVLAREDALPKAAGPAPQAKPQPKP</sequence>
<feature type="transmembrane region" description="Helical" evidence="1">
    <location>
        <begin position="347"/>
        <end position="365"/>
    </location>
</feature>
<reference evidence="3" key="1">
    <citation type="submission" date="2018-05" db="EMBL/GenBank/DDBJ databases">
        <authorList>
            <person name="Li X."/>
        </authorList>
    </citation>
    <scope>NUCLEOTIDE SEQUENCE [LARGE SCALE GENOMIC DNA]</scope>
    <source>
        <strain evidence="3">LX32</strain>
    </source>
</reference>
<feature type="transmembrane region" description="Helical" evidence="1">
    <location>
        <begin position="96"/>
        <end position="124"/>
    </location>
</feature>
<name>A0A328ARJ7_9CAUL</name>
<feature type="transmembrane region" description="Helical" evidence="1">
    <location>
        <begin position="136"/>
        <end position="161"/>
    </location>
</feature>
<comment type="caution">
    <text evidence="2">The sequence shown here is derived from an EMBL/GenBank/DDBJ whole genome shotgun (WGS) entry which is preliminary data.</text>
</comment>
<dbReference type="AlphaFoldDB" id="A0A328ARJ7"/>
<accession>A0A328ARJ7</accession>
<dbReference type="EMBL" id="QFYQ01000001">
    <property type="protein sequence ID" value="RAK55568.1"/>
    <property type="molecule type" value="Genomic_DNA"/>
</dbReference>
<keyword evidence="3" id="KW-1185">Reference proteome</keyword>
<evidence type="ECO:0000256" key="1">
    <source>
        <dbReference type="SAM" id="Phobius"/>
    </source>
</evidence>
<feature type="transmembrane region" description="Helical" evidence="1">
    <location>
        <begin position="23"/>
        <end position="43"/>
    </location>
</feature>
<dbReference type="Proteomes" id="UP000249254">
    <property type="component" value="Unassembled WGS sequence"/>
</dbReference>
<evidence type="ECO:0000313" key="2">
    <source>
        <dbReference type="EMBL" id="RAK55568.1"/>
    </source>
</evidence>
<organism evidence="2 3">
    <name type="scientific">Phenylobacterium soli</name>
    <dbReference type="NCBI Taxonomy" id="2170551"/>
    <lineage>
        <taxon>Bacteria</taxon>
        <taxon>Pseudomonadati</taxon>
        <taxon>Pseudomonadota</taxon>
        <taxon>Alphaproteobacteria</taxon>
        <taxon>Caulobacterales</taxon>
        <taxon>Caulobacteraceae</taxon>
        <taxon>Phenylobacterium</taxon>
    </lineage>
</organism>
<evidence type="ECO:0000313" key="3">
    <source>
        <dbReference type="Proteomes" id="UP000249254"/>
    </source>
</evidence>
<keyword evidence="1" id="KW-1133">Transmembrane helix</keyword>
<feature type="transmembrane region" description="Helical" evidence="1">
    <location>
        <begin position="226"/>
        <end position="249"/>
    </location>
</feature>
<feature type="transmembrane region" description="Helical" evidence="1">
    <location>
        <begin position="279"/>
        <end position="305"/>
    </location>
</feature>
<protein>
    <recommendedName>
        <fullName evidence="4">Glycosyltransferase RgtA/B/C/D-like domain-containing protein</fullName>
    </recommendedName>
</protein>
<feature type="transmembrane region" description="Helical" evidence="1">
    <location>
        <begin position="317"/>
        <end position="335"/>
    </location>
</feature>
<feature type="transmembrane region" description="Helical" evidence="1">
    <location>
        <begin position="181"/>
        <end position="214"/>
    </location>
</feature>
<proteinExistence type="predicted"/>
<keyword evidence="1" id="KW-0812">Transmembrane</keyword>
<gene>
    <name evidence="2" type="ORF">DJ017_14145</name>
</gene>
<dbReference type="RefSeq" id="WP_111529316.1">
    <property type="nucleotide sequence ID" value="NZ_JBHRSG010000003.1"/>
</dbReference>
<dbReference type="OrthoDB" id="9786218at2"/>
<keyword evidence="1" id="KW-0472">Membrane</keyword>